<dbReference type="EMBL" id="BQNB010014937">
    <property type="protein sequence ID" value="GJT34140.1"/>
    <property type="molecule type" value="Genomic_DNA"/>
</dbReference>
<comment type="caution">
    <text evidence="1">The sequence shown here is derived from an EMBL/GenBank/DDBJ whole genome shotgun (WGS) entry which is preliminary data.</text>
</comment>
<accession>A0ABQ5D4A3</accession>
<protein>
    <recommendedName>
        <fullName evidence="3">ELMO domain-containing protein</fullName>
    </recommendedName>
</protein>
<keyword evidence="2" id="KW-1185">Reference proteome</keyword>
<name>A0ABQ5D4A3_9ASTR</name>
<sequence length="254" mass="29421">MAWIIPSLEAARDDYGLIRNPSYQHPLVRRSKSLILLELLKPNLEDLFFDTNKGNLREKQYQTDFFVLARSESHMQQNCVNDLDVVWQHIIRVLTSSSLYTGLLHFADLPWFDPAEGFSFAFLFLIHVFEEALFRSNSSRATICPVDLMEASRASILVKYAECRSRILRLHHLLKGHEWSDFTEERDVGDVVASVVIGGMIDHSGLGMSIHVRSDLALRPSEERSALIVNALYKFVFFKYHLKMWKDRNLLQHL</sequence>
<gene>
    <name evidence="1" type="ORF">Tco_0924559</name>
</gene>
<proteinExistence type="predicted"/>
<evidence type="ECO:0000313" key="2">
    <source>
        <dbReference type="Proteomes" id="UP001151760"/>
    </source>
</evidence>
<reference evidence="1" key="1">
    <citation type="journal article" date="2022" name="Int. J. Mol. Sci.">
        <title>Draft Genome of Tanacetum Coccineum: Genomic Comparison of Closely Related Tanacetum-Family Plants.</title>
        <authorList>
            <person name="Yamashiro T."/>
            <person name="Shiraishi A."/>
            <person name="Nakayama K."/>
            <person name="Satake H."/>
        </authorList>
    </citation>
    <scope>NUCLEOTIDE SEQUENCE</scope>
</reference>
<reference evidence="1" key="2">
    <citation type="submission" date="2022-01" db="EMBL/GenBank/DDBJ databases">
        <authorList>
            <person name="Yamashiro T."/>
            <person name="Shiraishi A."/>
            <person name="Satake H."/>
            <person name="Nakayama K."/>
        </authorList>
    </citation>
    <scope>NUCLEOTIDE SEQUENCE</scope>
</reference>
<evidence type="ECO:0000313" key="1">
    <source>
        <dbReference type="EMBL" id="GJT34140.1"/>
    </source>
</evidence>
<evidence type="ECO:0008006" key="3">
    <source>
        <dbReference type="Google" id="ProtNLM"/>
    </source>
</evidence>
<dbReference type="Proteomes" id="UP001151760">
    <property type="component" value="Unassembled WGS sequence"/>
</dbReference>
<organism evidence="1 2">
    <name type="scientific">Tanacetum coccineum</name>
    <dbReference type="NCBI Taxonomy" id="301880"/>
    <lineage>
        <taxon>Eukaryota</taxon>
        <taxon>Viridiplantae</taxon>
        <taxon>Streptophyta</taxon>
        <taxon>Embryophyta</taxon>
        <taxon>Tracheophyta</taxon>
        <taxon>Spermatophyta</taxon>
        <taxon>Magnoliopsida</taxon>
        <taxon>eudicotyledons</taxon>
        <taxon>Gunneridae</taxon>
        <taxon>Pentapetalae</taxon>
        <taxon>asterids</taxon>
        <taxon>campanulids</taxon>
        <taxon>Asterales</taxon>
        <taxon>Asteraceae</taxon>
        <taxon>Asteroideae</taxon>
        <taxon>Anthemideae</taxon>
        <taxon>Anthemidinae</taxon>
        <taxon>Tanacetum</taxon>
    </lineage>
</organism>